<dbReference type="GO" id="GO:0003723">
    <property type="term" value="F:RNA binding"/>
    <property type="evidence" value="ECO:0007669"/>
    <property type="project" value="InterPro"/>
</dbReference>
<sequence>MQRKREREQQQLYLIEGAHVVQEALKQAKPQYLLATQAYATADWLQDWQADLIWISDEVAHALAETVTNQGIFAAMPLPAQVQPDTLTGSWLLLDRVQDPGNIGTMVRTADAAGLTGVVLGTGSVDQFSPKLIRSMQGSQFHIQVFSGALSEWIAKFKAIGTPVYGSELNPQAVSFREIQPAHNFALIMGNEGQGMSDTLLQQTDQNLFIPMQGAAESLNVAIAAGVLLFQLQAVDKD</sequence>
<name>A0A0R1HAE0_9LACO</name>
<evidence type="ECO:0000256" key="1">
    <source>
        <dbReference type="ARBA" id="ARBA00007228"/>
    </source>
</evidence>
<dbReference type="GO" id="GO:0032259">
    <property type="term" value="P:methylation"/>
    <property type="evidence" value="ECO:0007669"/>
    <property type="project" value="UniProtKB-KW"/>
</dbReference>
<organism evidence="5 6">
    <name type="scientific">Loigolactobacillus bifermentans DSM 20003</name>
    <dbReference type="NCBI Taxonomy" id="1423726"/>
    <lineage>
        <taxon>Bacteria</taxon>
        <taxon>Bacillati</taxon>
        <taxon>Bacillota</taxon>
        <taxon>Bacilli</taxon>
        <taxon>Lactobacillales</taxon>
        <taxon>Lactobacillaceae</taxon>
        <taxon>Loigolactobacillus</taxon>
    </lineage>
</organism>
<gene>
    <name evidence="5" type="ORF">FC07_GL001789</name>
</gene>
<dbReference type="CDD" id="cd18095">
    <property type="entry name" value="SpoU-like_rRNA-MTase"/>
    <property type="match status" value="1"/>
</dbReference>
<keyword evidence="3 5" id="KW-0808">Transferase</keyword>
<dbReference type="GO" id="GO:0006396">
    <property type="term" value="P:RNA processing"/>
    <property type="evidence" value="ECO:0007669"/>
    <property type="project" value="InterPro"/>
</dbReference>
<dbReference type="STRING" id="1423726.FC07_GL001789"/>
<dbReference type="InterPro" id="IPR051259">
    <property type="entry name" value="rRNA_Methyltransferase"/>
</dbReference>
<evidence type="ECO:0000256" key="3">
    <source>
        <dbReference type="ARBA" id="ARBA00022679"/>
    </source>
</evidence>
<dbReference type="SMART" id="SM00967">
    <property type="entry name" value="SpoU_sub_bind"/>
    <property type="match status" value="1"/>
</dbReference>
<comment type="caution">
    <text evidence="5">The sequence shown here is derived from an EMBL/GenBank/DDBJ whole genome shotgun (WGS) entry which is preliminary data.</text>
</comment>
<dbReference type="EMBL" id="AZDA01000026">
    <property type="protein sequence ID" value="KRK39991.1"/>
    <property type="molecule type" value="Genomic_DNA"/>
</dbReference>
<evidence type="ECO:0000313" key="5">
    <source>
        <dbReference type="EMBL" id="KRK39991.1"/>
    </source>
</evidence>
<dbReference type="Gene3D" id="3.30.1330.30">
    <property type="match status" value="1"/>
</dbReference>
<dbReference type="AlphaFoldDB" id="A0A0R1HAE0"/>
<dbReference type="Proteomes" id="UP000051461">
    <property type="component" value="Unassembled WGS sequence"/>
</dbReference>
<dbReference type="InterPro" id="IPR001537">
    <property type="entry name" value="SpoU_MeTrfase"/>
</dbReference>
<accession>A0A0R1HAE0</accession>
<comment type="similarity">
    <text evidence="1">Belongs to the class IV-like SAM-binding methyltransferase superfamily. RNA methyltransferase TrmH family.</text>
</comment>
<keyword evidence="6" id="KW-1185">Reference proteome</keyword>
<dbReference type="GO" id="GO:0008173">
    <property type="term" value="F:RNA methyltransferase activity"/>
    <property type="evidence" value="ECO:0007669"/>
    <property type="project" value="InterPro"/>
</dbReference>
<dbReference type="InterPro" id="IPR013123">
    <property type="entry name" value="SpoU_subst-bd"/>
</dbReference>
<dbReference type="PANTHER" id="PTHR43191">
    <property type="entry name" value="RRNA METHYLTRANSFERASE 3"/>
    <property type="match status" value="1"/>
</dbReference>
<dbReference type="PANTHER" id="PTHR43191:SF2">
    <property type="entry name" value="RRNA METHYLTRANSFERASE 3, MITOCHONDRIAL"/>
    <property type="match status" value="1"/>
</dbReference>
<dbReference type="SUPFAM" id="SSF75217">
    <property type="entry name" value="alpha/beta knot"/>
    <property type="match status" value="1"/>
</dbReference>
<dbReference type="InterPro" id="IPR029064">
    <property type="entry name" value="Ribosomal_eL30-like_sf"/>
</dbReference>
<dbReference type="PATRIC" id="fig|1423726.3.peg.1856"/>
<feature type="domain" description="RNA 2-O ribose methyltransferase substrate binding" evidence="4">
    <location>
        <begin position="14"/>
        <end position="82"/>
    </location>
</feature>
<proteinExistence type="inferred from homology"/>
<dbReference type="Pfam" id="PF00588">
    <property type="entry name" value="SpoU_methylase"/>
    <property type="match status" value="1"/>
</dbReference>
<protein>
    <submittedName>
        <fullName evidence="5">tRNA rRNA methyltransferase</fullName>
    </submittedName>
</protein>
<reference evidence="5 6" key="1">
    <citation type="journal article" date="2015" name="Genome Announc.">
        <title>Expanding the biotechnology potential of lactobacilli through comparative genomics of 213 strains and associated genera.</title>
        <authorList>
            <person name="Sun Z."/>
            <person name="Harris H.M."/>
            <person name="McCann A."/>
            <person name="Guo C."/>
            <person name="Argimon S."/>
            <person name="Zhang W."/>
            <person name="Yang X."/>
            <person name="Jeffery I.B."/>
            <person name="Cooney J.C."/>
            <person name="Kagawa T.F."/>
            <person name="Liu W."/>
            <person name="Song Y."/>
            <person name="Salvetti E."/>
            <person name="Wrobel A."/>
            <person name="Rasinkangas P."/>
            <person name="Parkhill J."/>
            <person name="Rea M.C."/>
            <person name="O'Sullivan O."/>
            <person name="Ritari J."/>
            <person name="Douillard F.P."/>
            <person name="Paul Ross R."/>
            <person name="Yang R."/>
            <person name="Briner A.E."/>
            <person name="Felis G.E."/>
            <person name="de Vos W.M."/>
            <person name="Barrangou R."/>
            <person name="Klaenhammer T.R."/>
            <person name="Caufield P.W."/>
            <person name="Cui Y."/>
            <person name="Zhang H."/>
            <person name="O'Toole P.W."/>
        </authorList>
    </citation>
    <scope>NUCLEOTIDE SEQUENCE [LARGE SCALE GENOMIC DNA]</scope>
    <source>
        <strain evidence="5 6">DSM 20003</strain>
    </source>
</reference>
<dbReference type="Pfam" id="PF22435">
    <property type="entry name" value="MRM3-like_sub_bind"/>
    <property type="match status" value="1"/>
</dbReference>
<evidence type="ECO:0000256" key="2">
    <source>
        <dbReference type="ARBA" id="ARBA00022603"/>
    </source>
</evidence>
<keyword evidence="2 5" id="KW-0489">Methyltransferase</keyword>
<dbReference type="InterPro" id="IPR029026">
    <property type="entry name" value="tRNA_m1G_MTases_N"/>
</dbReference>
<dbReference type="SUPFAM" id="SSF55315">
    <property type="entry name" value="L30e-like"/>
    <property type="match status" value="1"/>
</dbReference>
<dbReference type="InterPro" id="IPR029028">
    <property type="entry name" value="Alpha/beta_knot_MTases"/>
</dbReference>
<evidence type="ECO:0000313" key="6">
    <source>
        <dbReference type="Proteomes" id="UP000051461"/>
    </source>
</evidence>
<dbReference type="InterPro" id="IPR053888">
    <property type="entry name" value="MRM3-like_sub_bind"/>
</dbReference>
<dbReference type="GO" id="GO:0005737">
    <property type="term" value="C:cytoplasm"/>
    <property type="evidence" value="ECO:0007669"/>
    <property type="project" value="UniProtKB-ARBA"/>
</dbReference>
<evidence type="ECO:0000259" key="4">
    <source>
        <dbReference type="SMART" id="SM00967"/>
    </source>
</evidence>
<dbReference type="Gene3D" id="3.40.1280.10">
    <property type="match status" value="1"/>
</dbReference>